<sequence>MTAGVPSSYSWMLPCPSYSIRSIVSHLPSARIGGTQGERECARSGGNNISLHNLCAPKRVPRFPLLFLEYLHAYLHASALRSSAIGPGRRQVAEETILGAPILVML</sequence>
<evidence type="ECO:0000313" key="1">
    <source>
        <dbReference type="EMBL" id="KAI6087629.1"/>
    </source>
</evidence>
<organism evidence="1 2">
    <name type="scientific">Hypoxylon rubiginosum</name>
    <dbReference type="NCBI Taxonomy" id="110542"/>
    <lineage>
        <taxon>Eukaryota</taxon>
        <taxon>Fungi</taxon>
        <taxon>Dikarya</taxon>
        <taxon>Ascomycota</taxon>
        <taxon>Pezizomycotina</taxon>
        <taxon>Sordariomycetes</taxon>
        <taxon>Xylariomycetidae</taxon>
        <taxon>Xylariales</taxon>
        <taxon>Hypoxylaceae</taxon>
        <taxon>Hypoxylon</taxon>
    </lineage>
</organism>
<evidence type="ECO:0000313" key="2">
    <source>
        <dbReference type="Proteomes" id="UP001497680"/>
    </source>
</evidence>
<name>A0ACC0D4W4_9PEZI</name>
<reference evidence="1 2" key="1">
    <citation type="journal article" date="2022" name="New Phytol.">
        <title>Ecological generalism drives hyperdiversity of secondary metabolite gene clusters in xylarialean endophytes.</title>
        <authorList>
            <person name="Franco M.E.E."/>
            <person name="Wisecaver J.H."/>
            <person name="Arnold A.E."/>
            <person name="Ju Y.M."/>
            <person name="Slot J.C."/>
            <person name="Ahrendt S."/>
            <person name="Moore L.P."/>
            <person name="Eastman K.E."/>
            <person name="Scott K."/>
            <person name="Konkel Z."/>
            <person name="Mondo S.J."/>
            <person name="Kuo A."/>
            <person name="Hayes R.D."/>
            <person name="Haridas S."/>
            <person name="Andreopoulos B."/>
            <person name="Riley R."/>
            <person name="LaButti K."/>
            <person name="Pangilinan J."/>
            <person name="Lipzen A."/>
            <person name="Amirebrahimi M."/>
            <person name="Yan J."/>
            <person name="Adam C."/>
            <person name="Keymanesh K."/>
            <person name="Ng V."/>
            <person name="Louie K."/>
            <person name="Northen T."/>
            <person name="Drula E."/>
            <person name="Henrissat B."/>
            <person name="Hsieh H.M."/>
            <person name="Youens-Clark K."/>
            <person name="Lutzoni F."/>
            <person name="Miadlikowska J."/>
            <person name="Eastwood D.C."/>
            <person name="Hamelin R.C."/>
            <person name="Grigoriev I.V."/>
            <person name="U'Ren J.M."/>
        </authorList>
    </citation>
    <scope>NUCLEOTIDE SEQUENCE [LARGE SCALE GENOMIC DNA]</scope>
    <source>
        <strain evidence="1 2">ER1909</strain>
    </source>
</reference>
<proteinExistence type="predicted"/>
<keyword evidence="2" id="KW-1185">Reference proteome</keyword>
<protein>
    <submittedName>
        <fullName evidence="1">Uncharacterized protein</fullName>
    </submittedName>
</protein>
<dbReference type="EMBL" id="MU394306">
    <property type="protein sequence ID" value="KAI6087629.1"/>
    <property type="molecule type" value="Genomic_DNA"/>
</dbReference>
<dbReference type="Proteomes" id="UP001497680">
    <property type="component" value="Unassembled WGS sequence"/>
</dbReference>
<comment type="caution">
    <text evidence="1">The sequence shown here is derived from an EMBL/GenBank/DDBJ whole genome shotgun (WGS) entry which is preliminary data.</text>
</comment>
<accession>A0ACC0D4W4</accession>
<gene>
    <name evidence="1" type="ORF">F4821DRAFT_235518</name>
</gene>